<evidence type="ECO:0000256" key="4">
    <source>
        <dbReference type="ARBA" id="ARBA00022553"/>
    </source>
</evidence>
<gene>
    <name evidence="13" type="ORF">SAMN05216366_13130</name>
</gene>
<dbReference type="AlphaFoldDB" id="A0A1H0UE49"/>
<dbReference type="EMBL" id="FNJQ01000031">
    <property type="protein sequence ID" value="SDP64403.1"/>
    <property type="molecule type" value="Genomic_DNA"/>
</dbReference>
<dbReference type="CDD" id="cd01570">
    <property type="entry name" value="NAPRTase_A"/>
    <property type="match status" value="1"/>
</dbReference>
<feature type="domain" description="Nicotinate phosphoribosyltransferase N-terminal" evidence="11">
    <location>
        <begin position="11"/>
        <end position="135"/>
    </location>
</feature>
<dbReference type="GO" id="GO:0047280">
    <property type="term" value="F:nicotinamide phosphoribosyltransferase activity"/>
    <property type="evidence" value="ECO:0007669"/>
    <property type="project" value="UniProtKB-ARBA"/>
</dbReference>
<dbReference type="Gene3D" id="3.20.20.70">
    <property type="entry name" value="Aldolase class I"/>
    <property type="match status" value="1"/>
</dbReference>
<keyword evidence="5 9" id="KW-0436">Ligase</keyword>
<dbReference type="PIRSF" id="PIRSF000484">
    <property type="entry name" value="NAPRT"/>
    <property type="match status" value="1"/>
</dbReference>
<dbReference type="Pfam" id="PF17767">
    <property type="entry name" value="NAPRTase_N"/>
    <property type="match status" value="1"/>
</dbReference>
<feature type="domain" description="Nicotinate/nicotinamide phosphoribosyltransferase" evidence="10">
    <location>
        <begin position="156"/>
        <end position="336"/>
    </location>
</feature>
<evidence type="ECO:0000256" key="9">
    <source>
        <dbReference type="RuleBase" id="RU365100"/>
    </source>
</evidence>
<keyword evidence="7 9" id="KW-0808">Transferase</keyword>
<dbReference type="EC" id="6.3.4.21" evidence="3 9"/>
<keyword evidence="6 9" id="KW-0662">Pyridine nucleotide biosynthesis</keyword>
<evidence type="ECO:0000256" key="1">
    <source>
        <dbReference type="ARBA" id="ARBA00004952"/>
    </source>
</evidence>
<dbReference type="PANTHER" id="PTHR11098:SF1">
    <property type="entry name" value="NICOTINATE PHOSPHORIBOSYLTRANSFERASE"/>
    <property type="match status" value="1"/>
</dbReference>
<dbReference type="GO" id="GO:0034355">
    <property type="term" value="P:NAD+ biosynthetic process via the salvage pathway"/>
    <property type="evidence" value="ECO:0007669"/>
    <property type="project" value="TreeGrafter"/>
</dbReference>
<evidence type="ECO:0000256" key="7">
    <source>
        <dbReference type="ARBA" id="ARBA00022679"/>
    </source>
</evidence>
<dbReference type="SUPFAM" id="SSF54675">
    <property type="entry name" value="Nicotinate/Quinolinate PRTase N-terminal domain-like"/>
    <property type="match status" value="1"/>
</dbReference>
<dbReference type="GO" id="GO:0005829">
    <property type="term" value="C:cytosol"/>
    <property type="evidence" value="ECO:0007669"/>
    <property type="project" value="TreeGrafter"/>
</dbReference>
<dbReference type="InterPro" id="IPR040727">
    <property type="entry name" value="NAPRTase_N"/>
</dbReference>
<dbReference type="OrthoDB" id="9770610at2"/>
<dbReference type="Proteomes" id="UP000182412">
    <property type="component" value="Unassembled WGS sequence"/>
</dbReference>
<evidence type="ECO:0000259" key="12">
    <source>
        <dbReference type="Pfam" id="PF17956"/>
    </source>
</evidence>
<name>A0A1H0UE49_SELRU</name>
<evidence type="ECO:0000256" key="6">
    <source>
        <dbReference type="ARBA" id="ARBA00022642"/>
    </source>
</evidence>
<dbReference type="Pfam" id="PF04095">
    <property type="entry name" value="NAPRTase"/>
    <property type="match status" value="1"/>
</dbReference>
<organism evidence="13 14">
    <name type="scientific">Selenomonas ruminantium</name>
    <dbReference type="NCBI Taxonomy" id="971"/>
    <lineage>
        <taxon>Bacteria</taxon>
        <taxon>Bacillati</taxon>
        <taxon>Bacillota</taxon>
        <taxon>Negativicutes</taxon>
        <taxon>Selenomonadales</taxon>
        <taxon>Selenomonadaceae</taxon>
        <taxon>Selenomonas</taxon>
    </lineage>
</organism>
<dbReference type="PANTHER" id="PTHR11098">
    <property type="entry name" value="NICOTINATE PHOSPHORIBOSYLTRANSFERASE"/>
    <property type="match status" value="1"/>
</dbReference>
<dbReference type="FunFam" id="3.20.20.70:FF:000076">
    <property type="entry name" value="Nicotinate phosphoribosyltransferase"/>
    <property type="match status" value="1"/>
</dbReference>
<comment type="function">
    <text evidence="9">Catalyzes the first step in the biosynthesis of NAD from nicotinic acid, the ATP-dependent synthesis of beta-nicotinate D-ribonucleotide from nicotinate and 5-phospho-D-ribose 1-phosphate.</text>
</comment>
<evidence type="ECO:0000256" key="3">
    <source>
        <dbReference type="ARBA" id="ARBA00013236"/>
    </source>
</evidence>
<dbReference type="Gene3D" id="3.20.140.10">
    <property type="entry name" value="nicotinate phosphoribosyltransferase"/>
    <property type="match status" value="1"/>
</dbReference>
<dbReference type="Pfam" id="PF17956">
    <property type="entry name" value="NAPRTase_C"/>
    <property type="match status" value="1"/>
</dbReference>
<reference evidence="13 14" key="1">
    <citation type="submission" date="2016-10" db="EMBL/GenBank/DDBJ databases">
        <authorList>
            <person name="de Groot N.N."/>
        </authorList>
    </citation>
    <scope>NUCLEOTIDE SEQUENCE [LARGE SCALE GENOMIC DNA]</scope>
    <source>
        <strain evidence="13 14">S137</strain>
    </source>
</reference>
<evidence type="ECO:0000256" key="2">
    <source>
        <dbReference type="ARBA" id="ARBA00010897"/>
    </source>
</evidence>
<dbReference type="OMA" id="VYFPGSP"/>
<protein>
    <recommendedName>
        <fullName evidence="3 9">Nicotinate phosphoribosyltransferase</fullName>
        <ecNumber evidence="3 9">6.3.4.21</ecNumber>
    </recommendedName>
</protein>
<keyword evidence="4" id="KW-0597">Phosphoprotein</keyword>
<evidence type="ECO:0000256" key="5">
    <source>
        <dbReference type="ARBA" id="ARBA00022598"/>
    </source>
</evidence>
<evidence type="ECO:0000259" key="11">
    <source>
        <dbReference type="Pfam" id="PF17767"/>
    </source>
</evidence>
<comment type="PTM">
    <text evidence="9">Transiently phosphorylated on a His residue during the reaction cycle. Phosphorylation strongly increases the affinity for substrates and increases the rate of nicotinate D-ribonucleotide production. Dephosphorylation regenerates the low-affinity form of the enzyme, leading to product release.</text>
</comment>
<dbReference type="InterPro" id="IPR036068">
    <property type="entry name" value="Nicotinate_pribotase-like_C"/>
</dbReference>
<dbReference type="NCBIfam" id="NF006695">
    <property type="entry name" value="PRK09243.1-2"/>
    <property type="match status" value="1"/>
</dbReference>
<dbReference type="SUPFAM" id="SSF51690">
    <property type="entry name" value="Nicotinate/Quinolinate PRTase C-terminal domain-like"/>
    <property type="match status" value="1"/>
</dbReference>
<evidence type="ECO:0000259" key="10">
    <source>
        <dbReference type="Pfam" id="PF04095"/>
    </source>
</evidence>
<dbReference type="InterPro" id="IPR041525">
    <property type="entry name" value="N/Namide_PRibTrfase"/>
</dbReference>
<dbReference type="NCBIfam" id="NF009131">
    <property type="entry name" value="PRK12484.1"/>
    <property type="match status" value="1"/>
</dbReference>
<dbReference type="GO" id="GO:0004516">
    <property type="term" value="F:nicotinate phosphoribosyltransferase activity"/>
    <property type="evidence" value="ECO:0007669"/>
    <property type="project" value="UniProtKB-UniRule"/>
</dbReference>
<dbReference type="InterPro" id="IPR041619">
    <property type="entry name" value="NAPRTase_C"/>
</dbReference>
<dbReference type="InterPro" id="IPR006405">
    <property type="entry name" value="Nic_PRibTrfase_pncB"/>
</dbReference>
<dbReference type="UniPathway" id="UPA00253">
    <property type="reaction ID" value="UER00457"/>
</dbReference>
<evidence type="ECO:0000256" key="8">
    <source>
        <dbReference type="ARBA" id="ARBA00048668"/>
    </source>
</evidence>
<comment type="catalytic activity">
    <reaction evidence="8 9">
        <text>5-phospho-alpha-D-ribose 1-diphosphate + nicotinate + ATP + H2O = nicotinate beta-D-ribonucleotide + ADP + phosphate + diphosphate</text>
        <dbReference type="Rhea" id="RHEA:36163"/>
        <dbReference type="ChEBI" id="CHEBI:15377"/>
        <dbReference type="ChEBI" id="CHEBI:30616"/>
        <dbReference type="ChEBI" id="CHEBI:32544"/>
        <dbReference type="ChEBI" id="CHEBI:33019"/>
        <dbReference type="ChEBI" id="CHEBI:43474"/>
        <dbReference type="ChEBI" id="CHEBI:57502"/>
        <dbReference type="ChEBI" id="CHEBI:58017"/>
        <dbReference type="ChEBI" id="CHEBI:456216"/>
        <dbReference type="EC" id="6.3.4.21"/>
    </reaction>
</comment>
<evidence type="ECO:0000313" key="14">
    <source>
        <dbReference type="Proteomes" id="UP000182412"/>
    </source>
</evidence>
<feature type="domain" description="Nicotinate phosphoribosyltransferase C-terminal" evidence="12">
    <location>
        <begin position="364"/>
        <end position="473"/>
    </location>
</feature>
<evidence type="ECO:0000313" key="13">
    <source>
        <dbReference type="EMBL" id="SDP64403.1"/>
    </source>
</evidence>
<accession>A0A1H0UE49</accession>
<keyword evidence="13" id="KW-0328">Glycosyltransferase</keyword>
<dbReference type="RefSeq" id="WP_014424124.1">
    <property type="nucleotide sequence ID" value="NZ_FNJQ01000031.1"/>
</dbReference>
<comment type="similarity">
    <text evidence="2 9">Belongs to the NAPRTase family.</text>
</comment>
<sequence>MTQFDKRNITMMMDFYEMTMANGYFQDHDKDVQVAFDVFYRANPDKGGFAIFAGLEQVIEYVENMEFSKEDVEYFRQQHIFSEEFLNYLENFHFSGDIYAMPEGTIMYPNEPCITVVAPLIDAQLVETAILAQINHQSLIATKARRIVKAANGRAVSDFGARRAHNMDAATYGARAAYIGGVVGTATVSAGQMFNIPISGTMAHSWVMFYGDEFKAFKTYAETYPDATVLLVDTYDVIHSGIPNAIRVAHEILEPMGKRLKGIRIDSGDLAYLSKKVRKMLDAAGLEDCMIVVSNSLDEFTVASLLSQGACIDSFGIGERLITAKSEPVFGAVYKLAAVGEDGDFAPRIKVSENVEKITNPGLKDLYRVYDADGKAVADMMAVCGEPIDMSQPFRYVDPQKPWKNRTFENCTLKNLRKLYVRQGKRVEELPNLDEIRDYVKKQLDGEIWEEEQRFENPHRHYLDMTPDYYELKMELLSKTREEHA</sequence>
<dbReference type="NCBIfam" id="TIGR01513">
    <property type="entry name" value="NAPRTase_put"/>
    <property type="match status" value="1"/>
</dbReference>
<proteinExistence type="inferred from homology"/>
<dbReference type="InterPro" id="IPR013785">
    <property type="entry name" value="Aldolase_TIM"/>
</dbReference>
<comment type="pathway">
    <text evidence="1 9">Cofactor biosynthesis; NAD(+) biosynthesis; nicotinate D-ribonucleotide from nicotinate: step 1/1.</text>
</comment>
<dbReference type="InterPro" id="IPR007229">
    <property type="entry name" value="Nic_PRibTrfase-Fam"/>
</dbReference>